<sequence length="145" mass="17413">MKTILNRYKMEYQPLLTTTIPRRLYNYIETGVEFRKDVNSYTYKSVKKFELYYEDKTGNEYSNNKIYVDKYPNTAYTLRISLNFAFALAKLLEEFPDKFNIVLSVNQEDIVISFYCVRETEQWLTEDLESYHDEAIFVLTTKSHE</sequence>
<comment type="caution">
    <text evidence="1">The sequence shown here is derived from an EMBL/GenBank/DDBJ whole genome shotgun (WGS) entry which is preliminary data.</text>
</comment>
<keyword evidence="2" id="KW-1185">Reference proteome</keyword>
<proteinExistence type="predicted"/>
<evidence type="ECO:0000313" key="1">
    <source>
        <dbReference type="EMBL" id="TGX83977.1"/>
    </source>
</evidence>
<dbReference type="EMBL" id="SRZC01000002">
    <property type="protein sequence ID" value="TGX83977.1"/>
    <property type="molecule type" value="Genomic_DNA"/>
</dbReference>
<name>A0AC61QUN2_9BACT</name>
<protein>
    <submittedName>
        <fullName evidence="1">Uncharacterized protein</fullName>
    </submittedName>
</protein>
<dbReference type="Proteomes" id="UP000308886">
    <property type="component" value="Unassembled WGS sequence"/>
</dbReference>
<organism evidence="1 2">
    <name type="scientific">Palleniella muris</name>
    <dbReference type="NCBI Taxonomy" id="3038145"/>
    <lineage>
        <taxon>Bacteria</taxon>
        <taxon>Pseudomonadati</taxon>
        <taxon>Bacteroidota</taxon>
        <taxon>Bacteroidia</taxon>
        <taxon>Bacteroidales</taxon>
        <taxon>Prevotellaceae</taxon>
        <taxon>Palleniella</taxon>
    </lineage>
</organism>
<gene>
    <name evidence="1" type="ORF">E5358_02060</name>
</gene>
<evidence type="ECO:0000313" key="2">
    <source>
        <dbReference type="Proteomes" id="UP000308886"/>
    </source>
</evidence>
<accession>A0AC61QUN2</accession>
<reference evidence="1" key="1">
    <citation type="submission" date="2019-04" db="EMBL/GenBank/DDBJ databases">
        <title>Microbes associate with the intestines of laboratory mice.</title>
        <authorList>
            <person name="Navarre W."/>
            <person name="Wong E."/>
            <person name="Huang K."/>
            <person name="Tropini C."/>
            <person name="Ng K."/>
            <person name="Yu B."/>
        </authorList>
    </citation>
    <scope>NUCLEOTIDE SEQUENCE</scope>
    <source>
        <strain evidence="1">NM73_A23</strain>
    </source>
</reference>